<evidence type="ECO:0000256" key="1">
    <source>
        <dbReference type="ARBA" id="ARBA00005163"/>
    </source>
</evidence>
<keyword evidence="8" id="KW-1185">Reference proteome</keyword>
<dbReference type="FunFam" id="1.10.230.10:FF:000007">
    <property type="entry name" value="Citrate synthase"/>
    <property type="match status" value="1"/>
</dbReference>
<accession>A0A5B8M377</accession>
<dbReference type="InterPro" id="IPR036969">
    <property type="entry name" value="Citrate_synthase_sf"/>
</dbReference>
<dbReference type="PROSITE" id="PS00480">
    <property type="entry name" value="CITRATE_SYNTHASE"/>
    <property type="match status" value="1"/>
</dbReference>
<dbReference type="InterPro" id="IPR016142">
    <property type="entry name" value="Citrate_synth-like_lrg_a-sub"/>
</dbReference>
<dbReference type="GO" id="GO:0006099">
    <property type="term" value="P:tricarboxylic acid cycle"/>
    <property type="evidence" value="ECO:0007669"/>
    <property type="project" value="UniProtKB-UniPathway"/>
</dbReference>
<proteinExistence type="inferred from homology"/>
<organism evidence="7 8">
    <name type="scientific">Humibacter ginsenosidimutans</name>
    <dbReference type="NCBI Taxonomy" id="2599293"/>
    <lineage>
        <taxon>Bacteria</taxon>
        <taxon>Bacillati</taxon>
        <taxon>Actinomycetota</taxon>
        <taxon>Actinomycetes</taxon>
        <taxon>Micrococcales</taxon>
        <taxon>Microbacteriaceae</taxon>
        <taxon>Humibacter</taxon>
    </lineage>
</organism>
<dbReference type="GO" id="GO:0005829">
    <property type="term" value="C:cytosol"/>
    <property type="evidence" value="ECO:0007669"/>
    <property type="project" value="TreeGrafter"/>
</dbReference>
<comment type="similarity">
    <text evidence="2 5">Belongs to the citrate synthase family.</text>
</comment>
<evidence type="ECO:0000256" key="6">
    <source>
        <dbReference type="SAM" id="MobiDB-lite"/>
    </source>
</evidence>
<dbReference type="Gene3D" id="1.10.580.10">
    <property type="entry name" value="Citrate Synthase, domain 1"/>
    <property type="match status" value="1"/>
</dbReference>
<reference evidence="7 8" key="1">
    <citation type="submission" date="2019-07" db="EMBL/GenBank/DDBJ databases">
        <title>Full genome sequence of Humibacter sp. WJ7-1.</title>
        <authorList>
            <person name="Im W.-T."/>
        </authorList>
    </citation>
    <scope>NUCLEOTIDE SEQUENCE [LARGE SCALE GENOMIC DNA]</scope>
    <source>
        <strain evidence="7 8">WJ7-1</strain>
    </source>
</reference>
<dbReference type="InterPro" id="IPR019810">
    <property type="entry name" value="Citrate_synthase_AS"/>
</dbReference>
<dbReference type="Proteomes" id="UP000320216">
    <property type="component" value="Chromosome"/>
</dbReference>
<dbReference type="AlphaFoldDB" id="A0A5B8M377"/>
<dbReference type="EC" id="2.3.3.16" evidence="3"/>
<evidence type="ECO:0000256" key="4">
    <source>
        <dbReference type="ARBA" id="ARBA00022679"/>
    </source>
</evidence>
<dbReference type="InterPro" id="IPR016143">
    <property type="entry name" value="Citrate_synth-like_sm_a-sub"/>
</dbReference>
<gene>
    <name evidence="7" type="ORF">FPZ11_11250</name>
</gene>
<dbReference type="PANTHER" id="PTHR11739">
    <property type="entry name" value="CITRATE SYNTHASE"/>
    <property type="match status" value="1"/>
</dbReference>
<keyword evidence="4 5" id="KW-0808">Transferase</keyword>
<dbReference type="GO" id="GO:0036440">
    <property type="term" value="F:citrate synthase activity"/>
    <property type="evidence" value="ECO:0007669"/>
    <property type="project" value="UniProtKB-EC"/>
</dbReference>
<dbReference type="Gene3D" id="1.10.230.10">
    <property type="entry name" value="Cytochrome P450-Terp, domain 2"/>
    <property type="match status" value="1"/>
</dbReference>
<evidence type="ECO:0000256" key="2">
    <source>
        <dbReference type="ARBA" id="ARBA00010566"/>
    </source>
</evidence>
<dbReference type="UniPathway" id="UPA00223"/>
<dbReference type="RefSeq" id="WP_146320956.1">
    <property type="nucleotide sequence ID" value="NZ_CP042305.1"/>
</dbReference>
<comment type="pathway">
    <text evidence="1">Carbohydrate metabolism; tricarboxylic acid cycle.</text>
</comment>
<dbReference type="EMBL" id="CP042305">
    <property type="protein sequence ID" value="QDZ15258.1"/>
    <property type="molecule type" value="Genomic_DNA"/>
</dbReference>
<protein>
    <recommendedName>
        <fullName evidence="3">citrate synthase (unknown stereospecificity)</fullName>
        <ecNumber evidence="3">2.3.3.16</ecNumber>
    </recommendedName>
</protein>
<name>A0A5B8M377_9MICO</name>
<evidence type="ECO:0000256" key="3">
    <source>
        <dbReference type="ARBA" id="ARBA00012972"/>
    </source>
</evidence>
<dbReference type="SUPFAM" id="SSF48256">
    <property type="entry name" value="Citrate synthase"/>
    <property type="match status" value="1"/>
</dbReference>
<evidence type="ECO:0000313" key="7">
    <source>
        <dbReference type="EMBL" id="QDZ15258.1"/>
    </source>
</evidence>
<dbReference type="Pfam" id="PF00285">
    <property type="entry name" value="Citrate_synt"/>
    <property type="match status" value="1"/>
</dbReference>
<dbReference type="InterPro" id="IPR002020">
    <property type="entry name" value="Citrate_synthase"/>
</dbReference>
<evidence type="ECO:0000256" key="5">
    <source>
        <dbReference type="RuleBase" id="RU003406"/>
    </source>
</evidence>
<dbReference type="KEGG" id="huw:FPZ11_11250"/>
<dbReference type="OrthoDB" id="9800864at2"/>
<feature type="region of interest" description="Disordered" evidence="6">
    <location>
        <begin position="108"/>
        <end position="137"/>
    </location>
</feature>
<evidence type="ECO:0000313" key="8">
    <source>
        <dbReference type="Proteomes" id="UP000320216"/>
    </source>
</evidence>
<dbReference type="PRINTS" id="PR00143">
    <property type="entry name" value="CITRTSNTHASE"/>
</dbReference>
<dbReference type="GO" id="GO:0005975">
    <property type="term" value="P:carbohydrate metabolic process"/>
    <property type="evidence" value="ECO:0007669"/>
    <property type="project" value="TreeGrafter"/>
</dbReference>
<dbReference type="PANTHER" id="PTHR11739:SF23">
    <property type="entry name" value="CITRATE SYNTHASE 2-RELATED"/>
    <property type="match status" value="1"/>
</dbReference>
<sequence length="418" mass="44139">MSITTEPAAATVGRPAASVDAPRGLSGVVVAQTSIGDVLGTEGRYHYRGHDAIELAREGDFERAWHLLVLGTPPDEDAAARFRARVAALRTPPSAVREFVERTAGARLAGDSSDSANTVGCADDNGDGGASDTRNNADARHLTPLRGLQATLPVLAEALGGEPLYDLGDDDRVEQALAVGAAVPGILAAFHRAGQGLDPWPDSSDDRGAVADYLARVTGRVPDERSIRALSAYLIATLDHGLNASTFTARVIASTGADLASCIAGALGALSGPLHGGAPSRALDALDAVATPADIEPYLRGELSAGRRLMGFGHAVYRTADPRSRLLRQVALEFGGPRVELAVQYEQTAERLLAEYKPGRDLHTNVEFYAAVVLEQCGIPRDMFTPTFAMSRVVGWSAHVLEQARDPKIIRPSSRYVP</sequence>